<evidence type="ECO:0000313" key="1">
    <source>
        <dbReference type="EMBL" id="KKL14722.1"/>
    </source>
</evidence>
<organism evidence="1">
    <name type="scientific">marine sediment metagenome</name>
    <dbReference type="NCBI Taxonomy" id="412755"/>
    <lineage>
        <taxon>unclassified sequences</taxon>
        <taxon>metagenomes</taxon>
        <taxon>ecological metagenomes</taxon>
    </lineage>
</organism>
<reference evidence="1" key="1">
    <citation type="journal article" date="2015" name="Nature">
        <title>Complex archaea that bridge the gap between prokaryotes and eukaryotes.</title>
        <authorList>
            <person name="Spang A."/>
            <person name="Saw J.H."/>
            <person name="Jorgensen S.L."/>
            <person name="Zaremba-Niedzwiedzka K."/>
            <person name="Martijn J."/>
            <person name="Lind A.E."/>
            <person name="van Eijk R."/>
            <person name="Schleper C."/>
            <person name="Guy L."/>
            <person name="Ettema T.J."/>
        </authorList>
    </citation>
    <scope>NUCLEOTIDE SEQUENCE</scope>
</reference>
<dbReference type="AlphaFoldDB" id="A0A0F9BLL1"/>
<proteinExistence type="predicted"/>
<dbReference type="EMBL" id="LAZR01040346">
    <property type="protein sequence ID" value="KKL14722.1"/>
    <property type="molecule type" value="Genomic_DNA"/>
</dbReference>
<accession>A0A0F9BLL1</accession>
<protein>
    <submittedName>
        <fullName evidence="1">Uncharacterized protein</fullName>
    </submittedName>
</protein>
<sequence length="89" mass="10281">MPEGKTVSTALGFTYLKKFDDMSKRFDISNSTLVRMAIIHILDLTDKEQDEVIGKTIKAAKLNEMQTKKLRLQEQIKELDQDTYDIESK</sequence>
<comment type="caution">
    <text evidence="1">The sequence shown here is derived from an EMBL/GenBank/DDBJ whole genome shotgun (WGS) entry which is preliminary data.</text>
</comment>
<name>A0A0F9BLL1_9ZZZZ</name>
<gene>
    <name evidence="1" type="ORF">LCGC14_2512830</name>
</gene>